<feature type="region of interest" description="Disordered" evidence="1">
    <location>
        <begin position="513"/>
        <end position="544"/>
    </location>
</feature>
<proteinExistence type="predicted"/>
<feature type="region of interest" description="Disordered" evidence="1">
    <location>
        <begin position="341"/>
        <end position="391"/>
    </location>
</feature>
<accession>A0ABR4PMA2</accession>
<feature type="compositionally biased region" description="Polar residues" evidence="1">
    <location>
        <begin position="350"/>
        <end position="369"/>
    </location>
</feature>
<organism evidence="2 3">
    <name type="scientific">Phlyctema vagabunda</name>
    <dbReference type="NCBI Taxonomy" id="108571"/>
    <lineage>
        <taxon>Eukaryota</taxon>
        <taxon>Fungi</taxon>
        <taxon>Dikarya</taxon>
        <taxon>Ascomycota</taxon>
        <taxon>Pezizomycotina</taxon>
        <taxon>Leotiomycetes</taxon>
        <taxon>Helotiales</taxon>
        <taxon>Dermateaceae</taxon>
        <taxon>Phlyctema</taxon>
    </lineage>
</organism>
<comment type="caution">
    <text evidence="2">The sequence shown here is derived from an EMBL/GenBank/DDBJ whole genome shotgun (WGS) entry which is preliminary data.</text>
</comment>
<dbReference type="Proteomes" id="UP001629113">
    <property type="component" value="Unassembled WGS sequence"/>
</dbReference>
<feature type="region of interest" description="Disordered" evidence="1">
    <location>
        <begin position="779"/>
        <end position="799"/>
    </location>
</feature>
<dbReference type="EMBL" id="JBFCZG010000003">
    <property type="protein sequence ID" value="KAL3424430.1"/>
    <property type="molecule type" value="Genomic_DNA"/>
</dbReference>
<gene>
    <name evidence="2" type="ORF">PVAG01_03711</name>
</gene>
<name>A0ABR4PMA2_9HELO</name>
<reference evidence="2 3" key="1">
    <citation type="submission" date="2024-06" db="EMBL/GenBank/DDBJ databases">
        <title>Complete genome of Phlyctema vagabunda strain 19-DSS-EL-015.</title>
        <authorList>
            <person name="Fiorenzani C."/>
        </authorList>
    </citation>
    <scope>NUCLEOTIDE SEQUENCE [LARGE SCALE GENOMIC DNA]</scope>
    <source>
        <strain evidence="2 3">19-DSS-EL-015</strain>
    </source>
</reference>
<feature type="region of interest" description="Disordered" evidence="1">
    <location>
        <begin position="303"/>
        <end position="322"/>
    </location>
</feature>
<feature type="region of interest" description="Disordered" evidence="1">
    <location>
        <begin position="186"/>
        <end position="211"/>
    </location>
</feature>
<evidence type="ECO:0000313" key="3">
    <source>
        <dbReference type="Proteomes" id="UP001629113"/>
    </source>
</evidence>
<feature type="compositionally biased region" description="Polar residues" evidence="1">
    <location>
        <begin position="377"/>
        <end position="390"/>
    </location>
</feature>
<feature type="compositionally biased region" description="Basic and acidic residues" evidence="1">
    <location>
        <begin position="525"/>
        <end position="534"/>
    </location>
</feature>
<feature type="region of interest" description="Disordered" evidence="1">
    <location>
        <begin position="813"/>
        <end position="834"/>
    </location>
</feature>
<evidence type="ECO:0000313" key="2">
    <source>
        <dbReference type="EMBL" id="KAL3424430.1"/>
    </source>
</evidence>
<evidence type="ECO:0000256" key="1">
    <source>
        <dbReference type="SAM" id="MobiDB-lite"/>
    </source>
</evidence>
<feature type="compositionally biased region" description="Polar residues" evidence="1">
    <location>
        <begin position="186"/>
        <end position="209"/>
    </location>
</feature>
<keyword evidence="3" id="KW-1185">Reference proteome</keyword>
<feature type="region of interest" description="Disordered" evidence="1">
    <location>
        <begin position="624"/>
        <end position="645"/>
    </location>
</feature>
<protein>
    <submittedName>
        <fullName evidence="2">Uncharacterized protein</fullName>
    </submittedName>
</protein>
<sequence>MRWHPFCNNKIKTRFGAAVDSWLCERCETKRKAAISSSTVSPPLAATPDHYSPIISPTKSLIAKSTVSKPPSSKFREARVANFYPDQLCSKIGCENLISNLRGIDSWKPGFDANSLCKRHEMEEKHKRALAARPDLRHNAGLNATKPINKKKLYPKTAPERQMDMFNTDFETGPYEYQQNVQATSQDNSPMFNTQGSTVSTSRPRTWSTADDRIQSKSCEVIIGSHMVQLDGSTEIQKSPRLQMQMDPEETPPRPKIALPGWQLKIIANNAAQRNAVTQEVDEDEEGFTASVGSPYYKPVLPSKSPTVIPSVGDRDDDHYSPSLQLEGEIGAFAQMDDQVSSGLSSLSSTPLRQTPDAISSQNTPTVQSGAMDMDDPSSTMSLLQGSPTNETDKYKQRHIKVLMGEWGEDFISKLTAWPQPPGKTFLEFLVKICRTEKVSLHDFAQGISLAYHERIAGKDNIRGHDRYIKISDVKVFLSRYHVEQQASTEPADNIASRNEVLSKNYRISIDGAADDYSDPSPTKVKKDMSRAKMPEVTPRRSRPGLTEPIAYVMTDLSAPRVRPDSRSDNCTQRAASAAGVAVEFGGRHENRHVKRKAENHAKSADPAVEIAEQLNGIHENRSAKRNGGVIRPPPPTTTPINHNMSKQNLREDRPVTEFMTLLGTKRPRNLEAKRQLKAAVYDKTTLDSFLLRTKSEDKEPDHEAWGHIDPRKAWPQNDVLTGELLEKKQAEIAARGNRKSASRFGKHLTPEVVQHRKEMGWQLHQNCETKNTISADRHPLGSLFGVPEPDTMEPASKDGKLWMQEIYSWTDGDDQSRRTANRKAGAWPVISAN</sequence>